<keyword evidence="2" id="KW-1185">Reference proteome</keyword>
<gene>
    <name evidence="1" type="ORF">FYJ60_08465</name>
</gene>
<protein>
    <submittedName>
        <fullName evidence="1">TIGR00266 family protein</fullName>
    </submittedName>
</protein>
<comment type="caution">
    <text evidence="1">The sequence shown here is derived from an EMBL/GenBank/DDBJ whole genome shotgun (WGS) entry which is preliminary data.</text>
</comment>
<dbReference type="Pfam" id="PF01987">
    <property type="entry name" value="AIM24"/>
    <property type="match status" value="1"/>
</dbReference>
<evidence type="ECO:0000313" key="2">
    <source>
        <dbReference type="Proteomes" id="UP000466864"/>
    </source>
</evidence>
<name>A0A7X2TQ08_9FIRM</name>
<dbReference type="AlphaFoldDB" id="A0A7X2TQ08"/>
<proteinExistence type="predicted"/>
<dbReference type="SUPFAM" id="SSF51219">
    <property type="entry name" value="TRAP-like"/>
    <property type="match status" value="1"/>
</dbReference>
<evidence type="ECO:0000313" key="1">
    <source>
        <dbReference type="EMBL" id="MST82346.1"/>
    </source>
</evidence>
<dbReference type="NCBIfam" id="TIGR00266">
    <property type="entry name" value="TIGR00266 family protein"/>
    <property type="match status" value="1"/>
</dbReference>
<dbReference type="PANTHER" id="PTHR43657">
    <property type="entry name" value="TRYPTOPHAN RNA-BINDING ATTENUATOR PROTEIN-LIKE PROTEIN"/>
    <property type="match status" value="1"/>
</dbReference>
<organism evidence="1 2">
    <name type="scientific">Bilifractor porci</name>
    <dbReference type="NCBI Taxonomy" id="2606636"/>
    <lineage>
        <taxon>Bacteria</taxon>
        <taxon>Bacillati</taxon>
        <taxon>Bacillota</taxon>
        <taxon>Clostridia</taxon>
        <taxon>Lachnospirales</taxon>
        <taxon>Lachnospiraceae</taxon>
        <taxon>Bilifractor</taxon>
    </lineage>
</organism>
<dbReference type="InterPro" id="IPR002838">
    <property type="entry name" value="AIM24"/>
</dbReference>
<reference evidence="1 2" key="1">
    <citation type="submission" date="2019-08" db="EMBL/GenBank/DDBJ databases">
        <title>In-depth cultivation of the pig gut microbiome towards novel bacterial diversity and tailored functional studies.</title>
        <authorList>
            <person name="Wylensek D."/>
            <person name="Hitch T.C.A."/>
            <person name="Clavel T."/>
        </authorList>
    </citation>
    <scope>NUCLEOTIDE SEQUENCE [LARGE SCALE GENOMIC DNA]</scope>
    <source>
        <strain evidence="1 2">Oil+RF-744-WCA-WT-13</strain>
    </source>
</reference>
<dbReference type="Proteomes" id="UP000466864">
    <property type="component" value="Unassembled WGS sequence"/>
</dbReference>
<dbReference type="EMBL" id="VUMV01000005">
    <property type="protein sequence ID" value="MST82346.1"/>
    <property type="molecule type" value="Genomic_DNA"/>
</dbReference>
<sequence length="226" mass="24343">MRYEIKGGNLPVVECYLQAGEAMMTESGSMSWMTPNMKMETTSGGGLKKMFGRMFSGESIFQNRYTAQNGEGMIAFASSFPGSINAIEIAPGKSVIVQKKAYLAAQESVELSMYFQKSLGKGLFGGEGFVMQKLSGQGTAFIEIDGYGCEYILKEGQEMIVDTGYLAAMDETCSMEVVTVPGVKNMLLGGEGVFNTVVRGPGKIILQTMPISNVAALLAPYFQNKS</sequence>
<dbReference type="PANTHER" id="PTHR43657:SF1">
    <property type="entry name" value="ALTERED INHERITANCE OF MITOCHONDRIA PROTEIN 24, MITOCHONDRIAL"/>
    <property type="match status" value="1"/>
</dbReference>
<dbReference type="InterPro" id="IPR036983">
    <property type="entry name" value="AIM24_sf"/>
</dbReference>
<dbReference type="RefSeq" id="WP_154458248.1">
    <property type="nucleotide sequence ID" value="NZ_VUMV01000005.1"/>
</dbReference>
<dbReference type="Gene3D" id="3.60.160.10">
    <property type="entry name" value="Mitochondrial biogenesis AIM24"/>
    <property type="match status" value="1"/>
</dbReference>
<dbReference type="InterPro" id="IPR016031">
    <property type="entry name" value="Trp_RNA-bd_attenuator-like_dom"/>
</dbReference>
<accession>A0A7X2TQ08</accession>